<comment type="similarity">
    <text evidence="5">Belongs to the alanine racemase family.</text>
</comment>
<comment type="function">
    <text evidence="5">Catalyzes the interconversion of L-alanine and D-alanine. May also act on other amino acids.</text>
</comment>
<dbReference type="PANTHER" id="PTHR30511:SF0">
    <property type="entry name" value="ALANINE RACEMASE, CATABOLIC-RELATED"/>
    <property type="match status" value="1"/>
</dbReference>
<dbReference type="GO" id="GO:0005829">
    <property type="term" value="C:cytosol"/>
    <property type="evidence" value="ECO:0007669"/>
    <property type="project" value="TreeGrafter"/>
</dbReference>
<comment type="pathway">
    <text evidence="5">Amino-acid biosynthesis; D-alanine biosynthesis; D-alanine from L-alanine: step 1/1.</text>
</comment>
<feature type="domain" description="Alanine racemase C-terminal" evidence="8">
    <location>
        <begin position="246"/>
        <end position="374"/>
    </location>
</feature>
<protein>
    <recommendedName>
        <fullName evidence="5">Alanine racemase</fullName>
        <ecNumber evidence="5">5.1.1.1</ecNumber>
    </recommendedName>
</protein>
<dbReference type="EMBL" id="CP060096">
    <property type="protein sequence ID" value="QSZ28295.1"/>
    <property type="molecule type" value="Genomic_DNA"/>
</dbReference>
<evidence type="ECO:0000256" key="2">
    <source>
        <dbReference type="ARBA" id="ARBA00001933"/>
    </source>
</evidence>
<feature type="binding site" evidence="5 7">
    <location>
        <position position="137"/>
    </location>
    <ligand>
        <name>substrate</name>
    </ligand>
</feature>
<feature type="active site" description="Proton acceptor; specific for L-alanine" evidence="5">
    <location>
        <position position="267"/>
    </location>
</feature>
<dbReference type="Pfam" id="PF00842">
    <property type="entry name" value="Ala_racemase_C"/>
    <property type="match status" value="1"/>
</dbReference>
<dbReference type="AlphaFoldDB" id="A0A975AXG6"/>
<evidence type="ECO:0000256" key="4">
    <source>
        <dbReference type="ARBA" id="ARBA00023235"/>
    </source>
</evidence>
<dbReference type="Gene3D" id="3.20.20.10">
    <property type="entry name" value="Alanine racemase"/>
    <property type="match status" value="1"/>
</dbReference>
<dbReference type="SMART" id="SM01005">
    <property type="entry name" value="Ala_racemase_C"/>
    <property type="match status" value="1"/>
</dbReference>
<comment type="catalytic activity">
    <reaction evidence="1 5">
        <text>L-alanine = D-alanine</text>
        <dbReference type="Rhea" id="RHEA:20249"/>
        <dbReference type="ChEBI" id="CHEBI:57416"/>
        <dbReference type="ChEBI" id="CHEBI:57972"/>
        <dbReference type="EC" id="5.1.1.1"/>
    </reaction>
</comment>
<gene>
    <name evidence="9" type="primary">alr</name>
    <name evidence="9" type="ORF">ACETAC_01685</name>
</gene>
<dbReference type="Gene3D" id="2.40.37.10">
    <property type="entry name" value="Lyase, Ornithine Decarboxylase, Chain A, domain 1"/>
    <property type="match status" value="1"/>
</dbReference>
<dbReference type="FunFam" id="2.40.37.10:FF:000006">
    <property type="entry name" value="Alanine racemase"/>
    <property type="match status" value="1"/>
</dbReference>
<dbReference type="InterPro" id="IPR001608">
    <property type="entry name" value="Ala_racemase_N"/>
</dbReference>
<dbReference type="PRINTS" id="PR00992">
    <property type="entry name" value="ALARACEMASE"/>
</dbReference>
<comment type="cofactor">
    <cofactor evidence="2 5 6">
        <name>pyridoxal 5'-phosphate</name>
        <dbReference type="ChEBI" id="CHEBI:597326"/>
    </cofactor>
</comment>
<evidence type="ECO:0000313" key="9">
    <source>
        <dbReference type="EMBL" id="QSZ28295.1"/>
    </source>
</evidence>
<evidence type="ECO:0000259" key="8">
    <source>
        <dbReference type="SMART" id="SM01005"/>
    </source>
</evidence>
<dbReference type="PROSITE" id="PS00395">
    <property type="entry name" value="ALANINE_RACEMASE"/>
    <property type="match status" value="1"/>
</dbReference>
<dbReference type="GO" id="GO:0009252">
    <property type="term" value="P:peptidoglycan biosynthetic process"/>
    <property type="evidence" value="ECO:0007669"/>
    <property type="project" value="TreeGrafter"/>
</dbReference>
<dbReference type="GO" id="GO:0030632">
    <property type="term" value="P:D-alanine biosynthetic process"/>
    <property type="evidence" value="ECO:0007669"/>
    <property type="project" value="UniProtKB-UniRule"/>
</dbReference>
<dbReference type="InterPro" id="IPR011079">
    <property type="entry name" value="Ala_racemase_C"/>
</dbReference>
<feature type="modified residue" description="N6-(pyridoxal phosphate)lysine" evidence="5 6">
    <location>
        <position position="39"/>
    </location>
</feature>
<dbReference type="CDD" id="cd00430">
    <property type="entry name" value="PLPDE_III_AR"/>
    <property type="match status" value="1"/>
</dbReference>
<dbReference type="Proteomes" id="UP000671913">
    <property type="component" value="Chromosome"/>
</dbReference>
<dbReference type="InterPro" id="IPR009006">
    <property type="entry name" value="Ala_racemase/Decarboxylase_C"/>
</dbReference>
<feature type="binding site" evidence="5 7">
    <location>
        <position position="315"/>
    </location>
    <ligand>
        <name>substrate</name>
    </ligand>
</feature>
<dbReference type="InterPro" id="IPR029066">
    <property type="entry name" value="PLP-binding_barrel"/>
</dbReference>
<sequence>MFDLYRPAWAEVNLDNIKHNYNQIRKMTDKDAGIMAVVKANAYGHGSYEVSKAVIENGADYLAVAIIDEAIELRELGIDKPILILGYTPIEYVKEIVKYDLTQTVFELKYAYELSREAYNQGKKAKIHVKIDTGMGRIGYHDLEKAEEEIVEMSLLEGIYIEGIFSHFSSSDEKDKEYTLWQFKKFKEINERLSKHGVKIPVRHIANSAAIIDLPFTHLEMVRPGIILYGCYPSDEVEKKADLRSTMAIKARIVQLKDVSENEFISYNRTYKTSKTSKIATLPIGYADGLNRLLSNNHNVIIKGKYAPIVGKICMDQCMIDVTNINGVEEGDVAVLMGEQGDKSITPDDIAKKIKTISYEVYCGISRRVPRIYISNGKISKVQNYLLH</sequence>
<evidence type="ECO:0000313" key="10">
    <source>
        <dbReference type="Proteomes" id="UP000671913"/>
    </source>
</evidence>
<dbReference type="KEGG" id="aaut:ACETAC_01685"/>
<evidence type="ECO:0000256" key="5">
    <source>
        <dbReference type="HAMAP-Rule" id="MF_01201"/>
    </source>
</evidence>
<dbReference type="InterPro" id="IPR020622">
    <property type="entry name" value="Ala_racemase_pyridoxalP-BS"/>
</dbReference>
<dbReference type="EC" id="5.1.1.1" evidence="5"/>
<keyword evidence="3 5" id="KW-0663">Pyridoxal phosphate</keyword>
<dbReference type="GO" id="GO:0008784">
    <property type="term" value="F:alanine racemase activity"/>
    <property type="evidence" value="ECO:0007669"/>
    <property type="project" value="UniProtKB-UniRule"/>
</dbReference>
<dbReference type="Pfam" id="PF01168">
    <property type="entry name" value="Ala_racemase_N"/>
    <property type="match status" value="1"/>
</dbReference>
<dbReference type="SUPFAM" id="SSF50621">
    <property type="entry name" value="Alanine racemase C-terminal domain-like"/>
    <property type="match status" value="1"/>
</dbReference>
<dbReference type="GO" id="GO:0030170">
    <property type="term" value="F:pyridoxal phosphate binding"/>
    <property type="evidence" value="ECO:0007669"/>
    <property type="project" value="UniProtKB-UniRule"/>
</dbReference>
<accession>A0A975AXG6</accession>
<feature type="active site" description="Proton acceptor; specific for D-alanine" evidence="5">
    <location>
        <position position="39"/>
    </location>
</feature>
<dbReference type="PANTHER" id="PTHR30511">
    <property type="entry name" value="ALANINE RACEMASE"/>
    <property type="match status" value="1"/>
</dbReference>
<dbReference type="HAMAP" id="MF_01201">
    <property type="entry name" value="Ala_racemase"/>
    <property type="match status" value="1"/>
</dbReference>
<reference evidence="9" key="1">
    <citation type="submission" date="2020-08" db="EMBL/GenBank/DDBJ databases">
        <title>Genomic insights into the carbon and energy metabolism of the first obligate autotrophic acetogenic bacterium Aceticella autotrophica gen. nov., sp. nov.</title>
        <authorList>
            <person name="Toshchakov S.V."/>
            <person name="Elcheninov A.G."/>
            <person name="Kublanov I.V."/>
            <person name="Frolov E.N."/>
            <person name="Lebedinsky A.V."/>
        </authorList>
    </citation>
    <scope>NUCLEOTIDE SEQUENCE</scope>
    <source>
        <strain evidence="9">3443-3Ac</strain>
    </source>
</reference>
<dbReference type="SUPFAM" id="SSF51419">
    <property type="entry name" value="PLP-binding barrel"/>
    <property type="match status" value="1"/>
</dbReference>
<dbReference type="NCBIfam" id="TIGR00492">
    <property type="entry name" value="alr"/>
    <property type="match status" value="1"/>
</dbReference>
<evidence type="ECO:0000256" key="6">
    <source>
        <dbReference type="PIRSR" id="PIRSR600821-50"/>
    </source>
</evidence>
<evidence type="ECO:0000256" key="7">
    <source>
        <dbReference type="PIRSR" id="PIRSR600821-52"/>
    </source>
</evidence>
<dbReference type="FunFam" id="3.20.20.10:FF:000002">
    <property type="entry name" value="Alanine racemase"/>
    <property type="match status" value="1"/>
</dbReference>
<proteinExistence type="inferred from homology"/>
<name>A0A975AXG6_9THEO</name>
<dbReference type="InterPro" id="IPR000821">
    <property type="entry name" value="Ala_racemase"/>
</dbReference>
<evidence type="ECO:0000256" key="3">
    <source>
        <dbReference type="ARBA" id="ARBA00022898"/>
    </source>
</evidence>
<organism evidence="9 10">
    <name type="scientific">Aceticella autotrophica</name>
    <dbReference type="NCBI Taxonomy" id="2755338"/>
    <lineage>
        <taxon>Bacteria</taxon>
        <taxon>Bacillati</taxon>
        <taxon>Bacillota</taxon>
        <taxon>Clostridia</taxon>
        <taxon>Thermoanaerobacterales</taxon>
        <taxon>Thermoanaerobacteraceae</taxon>
        <taxon>Aceticella</taxon>
    </lineage>
</organism>
<keyword evidence="10" id="KW-1185">Reference proteome</keyword>
<keyword evidence="4 5" id="KW-0413">Isomerase</keyword>
<dbReference type="RefSeq" id="WP_284681025.1">
    <property type="nucleotide sequence ID" value="NZ_CP060096.1"/>
</dbReference>
<evidence type="ECO:0000256" key="1">
    <source>
        <dbReference type="ARBA" id="ARBA00000316"/>
    </source>
</evidence>